<dbReference type="AlphaFoldDB" id="A0A1A9ZPZ6"/>
<accession>A0A1A9ZPZ6</accession>
<protein>
    <submittedName>
        <fullName evidence="1">Uncharacterized protein</fullName>
    </submittedName>
</protein>
<evidence type="ECO:0000313" key="2">
    <source>
        <dbReference type="Proteomes" id="UP000092445"/>
    </source>
</evidence>
<reference evidence="2" key="1">
    <citation type="submission" date="2014-03" db="EMBL/GenBank/DDBJ databases">
        <authorList>
            <person name="Aksoy S."/>
            <person name="Warren W."/>
            <person name="Wilson R.K."/>
        </authorList>
    </citation>
    <scope>NUCLEOTIDE SEQUENCE [LARGE SCALE GENOMIC DNA]</scope>
    <source>
        <strain evidence="2">IAEA</strain>
    </source>
</reference>
<name>A0A1A9ZPZ6_GLOPL</name>
<reference evidence="1" key="2">
    <citation type="submission" date="2020-05" db="UniProtKB">
        <authorList>
            <consortium name="EnsemblMetazoa"/>
        </authorList>
    </citation>
    <scope>IDENTIFICATION</scope>
    <source>
        <strain evidence="1">IAEA</strain>
    </source>
</reference>
<dbReference type="Proteomes" id="UP000092445">
    <property type="component" value="Unassembled WGS sequence"/>
</dbReference>
<sequence>MFLAFYAKMRKRPLLMQFIGVPSGPRTSGLGPFDSLVCPQRVPSGTMPLGGVIRLLDAFKVAVFAKSMHMPTIFSSNIMLVCLLVLFHEHSEKCQLIHSTSCSYLSIEIFDCSNKEH</sequence>
<organism evidence="1 2">
    <name type="scientific">Glossina pallidipes</name>
    <name type="common">Tsetse fly</name>
    <dbReference type="NCBI Taxonomy" id="7398"/>
    <lineage>
        <taxon>Eukaryota</taxon>
        <taxon>Metazoa</taxon>
        <taxon>Ecdysozoa</taxon>
        <taxon>Arthropoda</taxon>
        <taxon>Hexapoda</taxon>
        <taxon>Insecta</taxon>
        <taxon>Pterygota</taxon>
        <taxon>Neoptera</taxon>
        <taxon>Endopterygota</taxon>
        <taxon>Diptera</taxon>
        <taxon>Brachycera</taxon>
        <taxon>Muscomorpha</taxon>
        <taxon>Hippoboscoidea</taxon>
        <taxon>Glossinidae</taxon>
        <taxon>Glossina</taxon>
    </lineage>
</organism>
<dbReference type="VEuPathDB" id="VectorBase:GPAI021434"/>
<evidence type="ECO:0000313" key="1">
    <source>
        <dbReference type="EnsemblMetazoa" id="GPAI021434-PA"/>
    </source>
</evidence>
<keyword evidence="2" id="KW-1185">Reference proteome</keyword>
<proteinExistence type="predicted"/>
<dbReference type="EnsemblMetazoa" id="GPAI021434-RA">
    <property type="protein sequence ID" value="GPAI021434-PA"/>
    <property type="gene ID" value="GPAI021434"/>
</dbReference>